<dbReference type="InterPro" id="IPR003029">
    <property type="entry name" value="S1_domain"/>
</dbReference>
<dbReference type="SUPFAM" id="SSF50249">
    <property type="entry name" value="Nucleic acid-binding proteins"/>
    <property type="match status" value="2"/>
</dbReference>
<feature type="domain" description="S1 motif" evidence="3">
    <location>
        <begin position="262"/>
        <end position="330"/>
    </location>
</feature>
<feature type="region of interest" description="Disordered" evidence="2">
    <location>
        <begin position="233"/>
        <end position="258"/>
    </location>
</feature>
<proteinExistence type="predicted"/>
<dbReference type="EMBL" id="CM035417">
    <property type="protein sequence ID" value="KAH7422321.1"/>
    <property type="molecule type" value="Genomic_DNA"/>
</dbReference>
<dbReference type="Gene3D" id="2.40.50.140">
    <property type="entry name" value="Nucleic acid-binding proteins"/>
    <property type="match status" value="2"/>
</dbReference>
<organism evidence="4 5">
    <name type="scientific">Ceratopteris richardii</name>
    <name type="common">Triangle waterfern</name>
    <dbReference type="NCBI Taxonomy" id="49495"/>
    <lineage>
        <taxon>Eukaryota</taxon>
        <taxon>Viridiplantae</taxon>
        <taxon>Streptophyta</taxon>
        <taxon>Embryophyta</taxon>
        <taxon>Tracheophyta</taxon>
        <taxon>Polypodiopsida</taxon>
        <taxon>Polypodiidae</taxon>
        <taxon>Polypodiales</taxon>
        <taxon>Pteridineae</taxon>
        <taxon>Pteridaceae</taxon>
        <taxon>Parkerioideae</taxon>
        <taxon>Ceratopteris</taxon>
    </lineage>
</organism>
<comment type="caution">
    <text evidence="4">The sequence shown here is derived from an EMBL/GenBank/DDBJ whole genome shotgun (WGS) entry which is preliminary data.</text>
</comment>
<feature type="domain" description="S1 motif" evidence="3">
    <location>
        <begin position="140"/>
        <end position="209"/>
    </location>
</feature>
<dbReference type="CDD" id="cd00164">
    <property type="entry name" value="S1_like"/>
    <property type="match status" value="1"/>
</dbReference>
<evidence type="ECO:0000313" key="5">
    <source>
        <dbReference type="Proteomes" id="UP000825935"/>
    </source>
</evidence>
<dbReference type="PANTHER" id="PTHR10724">
    <property type="entry name" value="30S RIBOSOMAL PROTEIN S1"/>
    <property type="match status" value="1"/>
</dbReference>
<name>A0A8T2TI65_CERRI</name>
<dbReference type="PROSITE" id="PS50126">
    <property type="entry name" value="S1"/>
    <property type="match status" value="2"/>
</dbReference>
<dbReference type="InterPro" id="IPR012340">
    <property type="entry name" value="NA-bd_OB-fold"/>
</dbReference>
<accession>A0A8T2TI65</accession>
<gene>
    <name evidence="4" type="ORF">KP509_12G003500</name>
</gene>
<dbReference type="Pfam" id="PF00575">
    <property type="entry name" value="S1"/>
    <property type="match status" value="2"/>
</dbReference>
<dbReference type="AlphaFoldDB" id="A0A8T2TI65"/>
<sequence>MGPTTLLCPSSSGVHLRASALPPKILKSKEESNATFLKGSFRSTCDPAPRRCFLMYSASSSERSKSFFTVCAVSAVSEVSTVAIAVEGSEESVLLETSPSRGEVSYDAEKSQPRRSLSRNNSKIIKKKAILVENADLVEGAVFSGKVISVQPFGAFVDIGAFTDGLVHISRLSRNFVRKIDDFVQVGQDIEVKVLDVDFESNRISLMRIEEGQSTDAEEANQDKETLKEIRSEKKKRTSLMGSSKRAPAQKRMTQSTTLKKGETVTGTVKNIIKSGVFVSLPDGTDGYLPTGQVIFKSSNTNLETQFQVGEEVTVTVLRIQQGRANLTMKKEVDYDKINEDLNKGVIEMATSPFELAFRGNEWIAKYLSDRDKLKAGAVENLIRNAEDVVGDEVGLSDANKEASTSVQVTESVSHE</sequence>
<comment type="function">
    <text evidence="1">Associates with the EF-Tu.GDP complex and induces the exchange of GDP to GTP. It remains bound to the aminoacyl-tRNA.EF-Tu.GTP complex up to the GTP hydrolysis stage on the ribosome.</text>
</comment>
<protein>
    <recommendedName>
        <fullName evidence="3">S1 motif domain-containing protein</fullName>
    </recommendedName>
</protein>
<dbReference type="OrthoDB" id="277235at2759"/>
<evidence type="ECO:0000313" key="4">
    <source>
        <dbReference type="EMBL" id="KAH7422322.1"/>
    </source>
</evidence>
<dbReference type="GO" id="GO:0022627">
    <property type="term" value="C:cytosolic small ribosomal subunit"/>
    <property type="evidence" value="ECO:0007669"/>
    <property type="project" value="TreeGrafter"/>
</dbReference>
<dbReference type="SMART" id="SM00316">
    <property type="entry name" value="S1"/>
    <property type="match status" value="2"/>
</dbReference>
<evidence type="ECO:0000259" key="3">
    <source>
        <dbReference type="PROSITE" id="PS50126"/>
    </source>
</evidence>
<reference evidence="4" key="1">
    <citation type="submission" date="2021-08" db="EMBL/GenBank/DDBJ databases">
        <title>WGS assembly of Ceratopteris richardii.</title>
        <authorList>
            <person name="Marchant D.B."/>
            <person name="Chen G."/>
            <person name="Jenkins J."/>
            <person name="Shu S."/>
            <person name="Leebens-Mack J."/>
            <person name="Grimwood J."/>
            <person name="Schmutz J."/>
            <person name="Soltis P."/>
            <person name="Soltis D."/>
            <person name="Chen Z.-H."/>
        </authorList>
    </citation>
    <scope>NUCLEOTIDE SEQUENCE</scope>
    <source>
        <strain evidence="4">Whitten #5841</strain>
        <tissue evidence="4">Leaf</tissue>
    </source>
</reference>
<dbReference type="FunFam" id="2.40.50.140:FF:000051">
    <property type="entry name" value="RNA-binding transcriptional accessory protein"/>
    <property type="match status" value="1"/>
</dbReference>
<dbReference type="OMA" id="FCARNQR"/>
<evidence type="ECO:0000256" key="2">
    <source>
        <dbReference type="SAM" id="MobiDB-lite"/>
    </source>
</evidence>
<dbReference type="InterPro" id="IPR050437">
    <property type="entry name" value="Ribos_protein_bS1-like"/>
</dbReference>
<evidence type="ECO:0000256" key="1">
    <source>
        <dbReference type="ARBA" id="ARBA00025453"/>
    </source>
</evidence>
<dbReference type="PANTHER" id="PTHR10724:SF10">
    <property type="entry name" value="S1 RNA-BINDING DOMAIN-CONTAINING PROTEIN 1"/>
    <property type="match status" value="1"/>
</dbReference>
<dbReference type="Proteomes" id="UP000825935">
    <property type="component" value="Chromosome 12"/>
</dbReference>
<keyword evidence="5" id="KW-1185">Reference proteome</keyword>
<dbReference type="GO" id="GO:0003729">
    <property type="term" value="F:mRNA binding"/>
    <property type="evidence" value="ECO:0007669"/>
    <property type="project" value="TreeGrafter"/>
</dbReference>
<dbReference type="GO" id="GO:0006412">
    <property type="term" value="P:translation"/>
    <property type="evidence" value="ECO:0007669"/>
    <property type="project" value="TreeGrafter"/>
</dbReference>
<dbReference type="EMBL" id="CM035417">
    <property type="protein sequence ID" value="KAH7422322.1"/>
    <property type="molecule type" value="Genomic_DNA"/>
</dbReference>
<dbReference type="GO" id="GO:0003735">
    <property type="term" value="F:structural constituent of ribosome"/>
    <property type="evidence" value="ECO:0007669"/>
    <property type="project" value="TreeGrafter"/>
</dbReference>